<dbReference type="GeneID" id="25322965"/>
<dbReference type="EMBL" id="KN847317">
    <property type="protein sequence ID" value="KIW60875.1"/>
    <property type="molecule type" value="Genomic_DNA"/>
</dbReference>
<sequence>MRLFILRSLHLKTSLTCANFQTSLRFNCVPLRPVRTHAMSSKLLPGDPEKVMVIRDLPNSNITTLSLPFMRFGRIKIGGRATLVKLQTGNVAVFSPVSLTSDVKSKVKTMGPIKYIIAPDVEHHLMVETWAKEYPEAELIGPEGLPEKHPGLKFAHVFSSKAKNDMHISTEFDKEFASEYFPMHPNKELVFYHKPSRTMIEADLLFNLPATEQFSKSGTDPRSGILTKIFGGIMNTRGDMIWQKRFLWYAFSKSDRAGFAASAKKIKASWDYDRIIPCHGDVIETGGKGVMDKAMAWFYEKY</sequence>
<dbReference type="PANTHER" id="PTHR33835:SF1">
    <property type="entry name" value="METALLO-BETA-LACTAMASE DOMAIN-CONTAINING PROTEIN"/>
    <property type="match status" value="1"/>
</dbReference>
<gene>
    <name evidence="1" type="ORF">PV05_01057</name>
</gene>
<dbReference type="OrthoDB" id="421671at2759"/>
<evidence type="ECO:0000313" key="1">
    <source>
        <dbReference type="EMBL" id="KIW60875.1"/>
    </source>
</evidence>
<organism evidence="1 2">
    <name type="scientific">Exophiala xenobiotica</name>
    <dbReference type="NCBI Taxonomy" id="348802"/>
    <lineage>
        <taxon>Eukaryota</taxon>
        <taxon>Fungi</taxon>
        <taxon>Dikarya</taxon>
        <taxon>Ascomycota</taxon>
        <taxon>Pezizomycotina</taxon>
        <taxon>Eurotiomycetes</taxon>
        <taxon>Chaetothyriomycetidae</taxon>
        <taxon>Chaetothyriales</taxon>
        <taxon>Herpotrichiellaceae</taxon>
        <taxon>Exophiala</taxon>
    </lineage>
</organism>
<dbReference type="Pfam" id="PF14234">
    <property type="entry name" value="DUF4336"/>
    <property type="match status" value="1"/>
</dbReference>
<reference evidence="1 2" key="1">
    <citation type="submission" date="2015-01" db="EMBL/GenBank/DDBJ databases">
        <title>The Genome Sequence of Exophiala xenobiotica CBS118157.</title>
        <authorList>
            <consortium name="The Broad Institute Genomics Platform"/>
            <person name="Cuomo C."/>
            <person name="de Hoog S."/>
            <person name="Gorbushina A."/>
            <person name="Stielow B."/>
            <person name="Teixiera M."/>
            <person name="Abouelleil A."/>
            <person name="Chapman S.B."/>
            <person name="Priest M."/>
            <person name="Young S.K."/>
            <person name="Wortman J."/>
            <person name="Nusbaum C."/>
            <person name="Birren B."/>
        </authorList>
    </citation>
    <scope>NUCLEOTIDE SEQUENCE [LARGE SCALE GENOMIC DNA]</scope>
    <source>
        <strain evidence="1 2">CBS 118157</strain>
    </source>
</reference>
<evidence type="ECO:0000313" key="2">
    <source>
        <dbReference type="Proteomes" id="UP000054342"/>
    </source>
</evidence>
<dbReference type="AlphaFoldDB" id="A0A0D2F1Q8"/>
<dbReference type="RefSeq" id="XP_013321459.1">
    <property type="nucleotide sequence ID" value="XM_013466005.1"/>
</dbReference>
<dbReference type="SUPFAM" id="SSF56281">
    <property type="entry name" value="Metallo-hydrolase/oxidoreductase"/>
    <property type="match status" value="1"/>
</dbReference>
<dbReference type="InterPro" id="IPR025638">
    <property type="entry name" value="DUF4336"/>
</dbReference>
<accession>A0A0D2F1Q8</accession>
<dbReference type="HOGENOM" id="CLU_056292_0_1_1"/>
<evidence type="ECO:0008006" key="3">
    <source>
        <dbReference type="Google" id="ProtNLM"/>
    </source>
</evidence>
<protein>
    <recommendedName>
        <fullName evidence="3">Metallo-beta-lactamase domain-containing protein</fullName>
    </recommendedName>
</protein>
<dbReference type="PANTHER" id="PTHR33835">
    <property type="entry name" value="YALI0C07656P"/>
    <property type="match status" value="1"/>
</dbReference>
<name>A0A0D2F1Q8_9EURO</name>
<proteinExistence type="predicted"/>
<dbReference type="Proteomes" id="UP000054342">
    <property type="component" value="Unassembled WGS sequence"/>
</dbReference>
<keyword evidence="2" id="KW-1185">Reference proteome</keyword>
<dbReference type="InterPro" id="IPR036866">
    <property type="entry name" value="RibonucZ/Hydroxyglut_hydro"/>
</dbReference>